<dbReference type="KEGG" id="zca:113911539"/>
<name>A0A6J2BIM9_ZALCA</name>
<dbReference type="AlphaFoldDB" id="A0A6J2BIM9"/>
<dbReference type="RefSeq" id="XP_027430057.2">
    <property type="nucleotide sequence ID" value="XM_027574256.2"/>
</dbReference>
<keyword evidence="2" id="KW-1185">Reference proteome</keyword>
<feature type="region of interest" description="Disordered" evidence="1">
    <location>
        <begin position="1"/>
        <end position="173"/>
    </location>
</feature>
<proteinExistence type="predicted"/>
<protein>
    <submittedName>
        <fullName evidence="3">Uncharacterized protein LOC113911539</fullName>
    </submittedName>
</protein>
<feature type="compositionally biased region" description="Low complexity" evidence="1">
    <location>
        <begin position="77"/>
        <end position="92"/>
    </location>
</feature>
<feature type="compositionally biased region" description="Low complexity" evidence="1">
    <location>
        <begin position="118"/>
        <end position="132"/>
    </location>
</feature>
<evidence type="ECO:0000256" key="1">
    <source>
        <dbReference type="SAM" id="MobiDB-lite"/>
    </source>
</evidence>
<gene>
    <name evidence="3" type="primary">LOC113911539</name>
</gene>
<dbReference type="GeneID" id="113911539"/>
<evidence type="ECO:0000313" key="2">
    <source>
        <dbReference type="Proteomes" id="UP000515165"/>
    </source>
</evidence>
<organism evidence="2 3">
    <name type="scientific">Zalophus californianus</name>
    <name type="common">California sealion</name>
    <dbReference type="NCBI Taxonomy" id="9704"/>
    <lineage>
        <taxon>Eukaryota</taxon>
        <taxon>Metazoa</taxon>
        <taxon>Chordata</taxon>
        <taxon>Craniata</taxon>
        <taxon>Vertebrata</taxon>
        <taxon>Euteleostomi</taxon>
        <taxon>Mammalia</taxon>
        <taxon>Eutheria</taxon>
        <taxon>Laurasiatheria</taxon>
        <taxon>Carnivora</taxon>
        <taxon>Caniformia</taxon>
        <taxon>Pinnipedia</taxon>
        <taxon>Otariidae</taxon>
        <taxon>Zalophus</taxon>
    </lineage>
</organism>
<feature type="compositionally biased region" description="Gly residues" evidence="1">
    <location>
        <begin position="147"/>
        <end position="160"/>
    </location>
</feature>
<accession>A0A6J2BIM9</accession>
<feature type="compositionally biased region" description="Polar residues" evidence="1">
    <location>
        <begin position="41"/>
        <end position="50"/>
    </location>
</feature>
<evidence type="ECO:0000313" key="3">
    <source>
        <dbReference type="RefSeq" id="XP_027430057.2"/>
    </source>
</evidence>
<sequence>MTPAVRATLLKKFRPSPPESTPDSRSPHTDVAIGPSGGASLLSSTRSAGMTASAEDAALTSPPTAVRRKARPPPSPGSRASADGLQARAGAAAPGGSGAASRARRRLPGHIPEARVTASAPRGKAPARAAGPKPRRASQLCGSARACGGGREGAVPGAGVGESARRDRGTPDRASFPDASIVFGKAGDFARSVLKLSLGVCTSCHRVLPCRVAGILE</sequence>
<reference evidence="3" key="1">
    <citation type="submission" date="2025-08" db="UniProtKB">
        <authorList>
            <consortium name="RefSeq"/>
        </authorList>
    </citation>
    <scope>IDENTIFICATION</scope>
    <source>
        <tissue evidence="3">Blood</tissue>
    </source>
</reference>
<dbReference type="Proteomes" id="UP000515165">
    <property type="component" value="Chromosome 12"/>
</dbReference>